<keyword evidence="3" id="KW-1185">Reference proteome</keyword>
<reference evidence="2 3" key="1">
    <citation type="submission" date="2020-03" db="EMBL/GenBank/DDBJ databases">
        <title>WGS of actinomycetes isolated from Thailand.</title>
        <authorList>
            <person name="Thawai C."/>
        </authorList>
    </citation>
    <scope>NUCLEOTIDE SEQUENCE [LARGE SCALE GENOMIC DNA]</scope>
    <source>
        <strain evidence="2 3">FMUSA5-5</strain>
    </source>
</reference>
<accession>A0ABX1AWQ4</accession>
<dbReference type="Proteomes" id="UP000696294">
    <property type="component" value="Unassembled WGS sequence"/>
</dbReference>
<proteinExistence type="predicted"/>
<name>A0ABX1AWQ4_9ACTN</name>
<sequence>MEMSDLHSLTMTRWSDRLGVLSLVVACLALFVGNPVIMALEAPIWTTVASGGVAMLLAWPGLRGKPATSTVSNRSRSFAGLVVGAMAVGVGLLYQVVNTLWP</sequence>
<feature type="transmembrane region" description="Helical" evidence="1">
    <location>
        <begin position="44"/>
        <end position="62"/>
    </location>
</feature>
<keyword evidence="1" id="KW-0812">Transmembrane</keyword>
<feature type="transmembrane region" description="Helical" evidence="1">
    <location>
        <begin position="20"/>
        <end position="38"/>
    </location>
</feature>
<keyword evidence="1" id="KW-0472">Membrane</keyword>
<dbReference type="RefSeq" id="WP_168009464.1">
    <property type="nucleotide sequence ID" value="NZ_JAATEP010000006.1"/>
</dbReference>
<comment type="caution">
    <text evidence="2">The sequence shown here is derived from an EMBL/GenBank/DDBJ whole genome shotgun (WGS) entry which is preliminary data.</text>
</comment>
<organism evidence="2 3">
    <name type="scientific">Nonomuraea composti</name>
    <dbReference type="NCBI Taxonomy" id="2720023"/>
    <lineage>
        <taxon>Bacteria</taxon>
        <taxon>Bacillati</taxon>
        <taxon>Actinomycetota</taxon>
        <taxon>Actinomycetes</taxon>
        <taxon>Streptosporangiales</taxon>
        <taxon>Streptosporangiaceae</taxon>
        <taxon>Nonomuraea</taxon>
    </lineage>
</organism>
<keyword evidence="1" id="KW-1133">Transmembrane helix</keyword>
<evidence type="ECO:0000256" key="1">
    <source>
        <dbReference type="SAM" id="Phobius"/>
    </source>
</evidence>
<gene>
    <name evidence="2" type="ORF">HCN51_11475</name>
</gene>
<feature type="transmembrane region" description="Helical" evidence="1">
    <location>
        <begin position="78"/>
        <end position="97"/>
    </location>
</feature>
<evidence type="ECO:0000313" key="3">
    <source>
        <dbReference type="Proteomes" id="UP000696294"/>
    </source>
</evidence>
<dbReference type="EMBL" id="JAATEP010000006">
    <property type="protein sequence ID" value="NJP90060.1"/>
    <property type="molecule type" value="Genomic_DNA"/>
</dbReference>
<evidence type="ECO:0000313" key="2">
    <source>
        <dbReference type="EMBL" id="NJP90060.1"/>
    </source>
</evidence>
<protein>
    <submittedName>
        <fullName evidence="2">Uncharacterized protein</fullName>
    </submittedName>
</protein>